<dbReference type="EMBL" id="AL954747">
    <property type="protein sequence ID" value="CAD85702.1"/>
    <property type="molecule type" value="Genomic_DNA"/>
</dbReference>
<evidence type="ECO:0000313" key="2">
    <source>
        <dbReference type="EMBL" id="CAD85702.1"/>
    </source>
</evidence>
<accession>Q82TT2</accession>
<name>Q82TT2_NITEU</name>
<gene>
    <name evidence="2" type="ordered locus">NE1791</name>
</gene>
<dbReference type="KEGG" id="neu:NE1791"/>
<keyword evidence="3" id="KW-1185">Reference proteome</keyword>
<organism evidence="2 3">
    <name type="scientific">Nitrosomonas europaea (strain ATCC 19718 / CIP 103999 / KCTC 2705 / NBRC 14298)</name>
    <dbReference type="NCBI Taxonomy" id="228410"/>
    <lineage>
        <taxon>Bacteria</taxon>
        <taxon>Pseudomonadati</taxon>
        <taxon>Pseudomonadota</taxon>
        <taxon>Betaproteobacteria</taxon>
        <taxon>Nitrosomonadales</taxon>
        <taxon>Nitrosomonadaceae</taxon>
        <taxon>Nitrosomonas</taxon>
    </lineage>
</organism>
<reference evidence="2 3" key="1">
    <citation type="journal article" date="2003" name="J. Bacteriol.">
        <title>Complete genome sequence of the ammonia-oxidizing bacterium and obligate chemolithoautotroph Nitrosomonas europaea.</title>
        <authorList>
            <person name="Chain P."/>
            <person name="Lamerdin J."/>
            <person name="Larimer F."/>
            <person name="Regala W."/>
            <person name="Land M."/>
            <person name="Hauser L."/>
            <person name="Hooper A."/>
            <person name="Klotz M."/>
            <person name="Norton J."/>
            <person name="Sayavedra-Soto L."/>
            <person name="Arciero D."/>
            <person name="Hommes N."/>
            <person name="Whittaker M."/>
            <person name="Arp D."/>
        </authorList>
    </citation>
    <scope>NUCLEOTIDE SEQUENCE [LARGE SCALE GENOMIC DNA]</scope>
    <source>
        <strain evidence="3">ATCC 19718 / CIP 103999 / KCTC 2705 / NBRC 14298</strain>
    </source>
</reference>
<dbReference type="OrthoDB" id="8736147at2"/>
<proteinExistence type="predicted"/>
<dbReference type="InterPro" id="IPR039523">
    <property type="entry name" value="RimK-rel_E_lig_ATP-grasp"/>
</dbReference>
<protein>
    <recommendedName>
        <fullName evidence="1">Alpha-L-glutamate ligase-related protein ATP-grasp domain-containing protein</fullName>
    </recommendedName>
</protein>
<dbReference type="STRING" id="228410.NE1791"/>
<feature type="domain" description="Alpha-L-glutamate ligase-related protein ATP-grasp" evidence="1">
    <location>
        <begin position="26"/>
        <end position="289"/>
    </location>
</feature>
<evidence type="ECO:0000313" key="3">
    <source>
        <dbReference type="Proteomes" id="UP000001416"/>
    </source>
</evidence>
<dbReference type="SUPFAM" id="SSF56059">
    <property type="entry name" value="Glutathione synthetase ATP-binding domain-like"/>
    <property type="match status" value="1"/>
</dbReference>
<dbReference type="Proteomes" id="UP000001416">
    <property type="component" value="Chromosome"/>
</dbReference>
<sequence>MEDLLNPSWNNEERNGMISKECFLHLQKKVNPASHWYLTEDKIAFHHHCIKNNLSVPELVAVFDPNGQSYWENGQGIETKNNLLDGLARYPFDIIMKPVYGYHGKGVSALDFVDGVHRFTTDLSLSLRDVFKKILAENPDRYILQKRLYSHQAIAEFTGNTVLQSLRLITCLDENGQPKLIIRKIKFPKQGNLIDNFSWGISNGRLCLIDEYGKIESFIKYDHIKKYLVRYDYIEDISGKKTEFTIPFWNQCVVLVLNAQKAFAPLRTIGWDVAVTNEGPFLIEGNVFWDPLTPQEGSMQAICQLLMALNAPLVN</sequence>
<dbReference type="eggNOG" id="COG0189">
    <property type="taxonomic scope" value="Bacteria"/>
</dbReference>
<dbReference type="HOGENOM" id="CLU_741525_0_0_4"/>
<dbReference type="AlphaFoldDB" id="Q82TT2"/>
<evidence type="ECO:0000259" key="1">
    <source>
        <dbReference type="Pfam" id="PF14397"/>
    </source>
</evidence>
<dbReference type="Pfam" id="PF14397">
    <property type="entry name" value="ATPgrasp_ST"/>
    <property type="match status" value="1"/>
</dbReference>